<evidence type="ECO:0000256" key="7">
    <source>
        <dbReference type="ARBA" id="ARBA00023136"/>
    </source>
</evidence>
<feature type="transmembrane region" description="Helical" evidence="10">
    <location>
        <begin position="60"/>
        <end position="83"/>
    </location>
</feature>
<evidence type="ECO:0000256" key="9">
    <source>
        <dbReference type="SAM" id="MobiDB-lite"/>
    </source>
</evidence>
<evidence type="ECO:0000256" key="4">
    <source>
        <dbReference type="ARBA" id="ARBA00022475"/>
    </source>
</evidence>
<evidence type="ECO:0000256" key="6">
    <source>
        <dbReference type="ARBA" id="ARBA00022989"/>
    </source>
</evidence>
<proteinExistence type="inferred from homology"/>
<dbReference type="Pfam" id="PF00230">
    <property type="entry name" value="MIP"/>
    <property type="match status" value="1"/>
</dbReference>
<dbReference type="EMBL" id="JALQCY010000001">
    <property type="protein sequence ID" value="MCK9792461.1"/>
    <property type="molecule type" value="Genomic_DNA"/>
</dbReference>
<organism evidence="11 12">
    <name type="scientific">Isoptericola peretonis</name>
    <dbReference type="NCBI Taxonomy" id="2918523"/>
    <lineage>
        <taxon>Bacteria</taxon>
        <taxon>Bacillati</taxon>
        <taxon>Actinomycetota</taxon>
        <taxon>Actinomycetes</taxon>
        <taxon>Micrococcales</taxon>
        <taxon>Promicromonosporaceae</taxon>
        <taxon>Isoptericola</taxon>
    </lineage>
</organism>
<dbReference type="SUPFAM" id="SSF81338">
    <property type="entry name" value="Aquaporin-like"/>
    <property type="match status" value="1"/>
</dbReference>
<evidence type="ECO:0000256" key="10">
    <source>
        <dbReference type="SAM" id="Phobius"/>
    </source>
</evidence>
<evidence type="ECO:0000256" key="8">
    <source>
        <dbReference type="RuleBase" id="RU000477"/>
    </source>
</evidence>
<comment type="subcellular location">
    <subcellularLocation>
        <location evidence="1">Cell membrane</location>
        <topology evidence="1">Multi-pass membrane protein</topology>
    </subcellularLocation>
</comment>
<dbReference type="PANTHER" id="PTHR19139">
    <property type="entry name" value="AQUAPORIN TRANSPORTER"/>
    <property type="match status" value="1"/>
</dbReference>
<comment type="caution">
    <text evidence="11">The sequence shown here is derived from an EMBL/GenBank/DDBJ whole genome shotgun (WGS) entry which is preliminary data.</text>
</comment>
<comment type="similarity">
    <text evidence="2 8">Belongs to the MIP/aquaporin (TC 1.A.8) family.</text>
</comment>
<accession>A0ABT0IYY6</accession>
<dbReference type="PROSITE" id="PS00221">
    <property type="entry name" value="MIP"/>
    <property type="match status" value="1"/>
</dbReference>
<evidence type="ECO:0000313" key="12">
    <source>
        <dbReference type="Proteomes" id="UP001651050"/>
    </source>
</evidence>
<evidence type="ECO:0000313" key="11">
    <source>
        <dbReference type="EMBL" id="MCK9792461.1"/>
    </source>
</evidence>
<dbReference type="InterPro" id="IPR022357">
    <property type="entry name" value="MIP_CS"/>
</dbReference>
<dbReference type="Gene3D" id="1.20.1080.10">
    <property type="entry name" value="Glycerol uptake facilitator protein"/>
    <property type="match status" value="1"/>
</dbReference>
<keyword evidence="4" id="KW-1003">Cell membrane</keyword>
<feature type="transmembrane region" description="Helical" evidence="10">
    <location>
        <begin position="175"/>
        <end position="196"/>
    </location>
</feature>
<name>A0ABT0IYY6_9MICO</name>
<dbReference type="RefSeq" id="WP_416342335.1">
    <property type="nucleotide sequence ID" value="NZ_JALQCY010000001.1"/>
</dbReference>
<keyword evidence="6 10" id="KW-1133">Transmembrane helix</keyword>
<keyword evidence="3 8" id="KW-0813">Transport</keyword>
<dbReference type="Proteomes" id="UP001651050">
    <property type="component" value="Unassembled WGS sequence"/>
</dbReference>
<feature type="transmembrane region" description="Helical" evidence="10">
    <location>
        <begin position="104"/>
        <end position="126"/>
    </location>
</feature>
<gene>
    <name evidence="11" type="ORF">M1843_01710</name>
</gene>
<dbReference type="InterPro" id="IPR000425">
    <property type="entry name" value="MIP"/>
</dbReference>
<feature type="transmembrane region" description="Helical" evidence="10">
    <location>
        <begin position="35"/>
        <end position="54"/>
    </location>
</feature>
<feature type="compositionally biased region" description="Basic and acidic residues" evidence="9">
    <location>
        <begin position="342"/>
        <end position="351"/>
    </location>
</feature>
<keyword evidence="12" id="KW-1185">Reference proteome</keyword>
<evidence type="ECO:0000256" key="2">
    <source>
        <dbReference type="ARBA" id="ARBA00006175"/>
    </source>
</evidence>
<feature type="region of interest" description="Disordered" evidence="9">
    <location>
        <begin position="288"/>
        <end position="351"/>
    </location>
</feature>
<dbReference type="PANTHER" id="PTHR19139:SF199">
    <property type="entry name" value="MIP17260P"/>
    <property type="match status" value="1"/>
</dbReference>
<feature type="compositionally biased region" description="Low complexity" evidence="9">
    <location>
        <begin position="318"/>
        <end position="334"/>
    </location>
</feature>
<dbReference type="InterPro" id="IPR034294">
    <property type="entry name" value="Aquaporin_transptr"/>
</dbReference>
<protein>
    <submittedName>
        <fullName evidence="11">Aquaporin</fullName>
    </submittedName>
</protein>
<feature type="transmembrane region" description="Helical" evidence="10">
    <location>
        <begin position="244"/>
        <end position="267"/>
    </location>
</feature>
<reference evidence="11 12" key="1">
    <citation type="submission" date="2022-02" db="EMBL/GenBank/DDBJ databases">
        <title>The car tank lid bacteriome: a reservoir of bacteria with potential in bioremediation of fuel.</title>
        <authorList>
            <person name="Vidal-Verdu A."/>
            <person name="Gomez-Martinez D."/>
            <person name="Latorre-Perez A."/>
            <person name="Pereto J."/>
            <person name="Porcar M."/>
        </authorList>
    </citation>
    <scope>NUCLEOTIDE SEQUENCE [LARGE SCALE GENOMIC DNA]</scope>
    <source>
        <strain evidence="11 12">4D.3</strain>
    </source>
</reference>
<dbReference type="PRINTS" id="PR00783">
    <property type="entry name" value="MINTRINSICP"/>
</dbReference>
<keyword evidence="5 8" id="KW-0812">Transmembrane</keyword>
<feature type="transmembrane region" description="Helical" evidence="10">
    <location>
        <begin position="203"/>
        <end position="224"/>
    </location>
</feature>
<evidence type="ECO:0000256" key="1">
    <source>
        <dbReference type="ARBA" id="ARBA00004651"/>
    </source>
</evidence>
<evidence type="ECO:0000256" key="5">
    <source>
        <dbReference type="ARBA" id="ARBA00022692"/>
    </source>
</evidence>
<dbReference type="InterPro" id="IPR023271">
    <property type="entry name" value="Aquaporin-like"/>
</dbReference>
<keyword evidence="7 10" id="KW-0472">Membrane</keyword>
<evidence type="ECO:0000256" key="3">
    <source>
        <dbReference type="ARBA" id="ARBA00022448"/>
    </source>
</evidence>
<sequence length="351" mass="35649">MSQDIAAQGGTASVDVATPADTSEYGLFPRLAAEALGTFVLVLGIVGTATFNLFNNGQILPVALAGGILVMGAIAAVGGVSGGHFNPAVTFGLTLAGRARWADLVWYWIAQLVGGTAAAAVMFSIIPETVLPFAQVETKAALFQGTANGFGTHSPAAALTASAAQQGGAPIEFSMWSAILVEVVVTAVFVGIILAVTSKRSTVTYAPVVIGLTLGAMLIVAWPVTNASLNPARSFASAVFGGGWTWGQLWLFVVAPLLGGALAALFYRAFAPVPAAYQVEVGSAAGDTLGDGFGDEPREHDVVDDGALPESEARRDTVAGPDTAVADTTATDTTATDDEPGDEPKGDAPRA</sequence>